<dbReference type="AlphaFoldDB" id="A0AAN7BL86"/>
<keyword evidence="3" id="KW-1185">Reference proteome</keyword>
<evidence type="ECO:0000256" key="1">
    <source>
        <dbReference type="SAM" id="MobiDB-lite"/>
    </source>
</evidence>
<gene>
    <name evidence="2" type="ORF">QBC38DRAFT_531145</name>
</gene>
<feature type="region of interest" description="Disordered" evidence="1">
    <location>
        <begin position="103"/>
        <end position="138"/>
    </location>
</feature>
<dbReference type="EMBL" id="MU865371">
    <property type="protein sequence ID" value="KAK4225263.1"/>
    <property type="molecule type" value="Genomic_DNA"/>
</dbReference>
<organism evidence="2 3">
    <name type="scientific">Podospora fimiseda</name>
    <dbReference type="NCBI Taxonomy" id="252190"/>
    <lineage>
        <taxon>Eukaryota</taxon>
        <taxon>Fungi</taxon>
        <taxon>Dikarya</taxon>
        <taxon>Ascomycota</taxon>
        <taxon>Pezizomycotina</taxon>
        <taxon>Sordariomycetes</taxon>
        <taxon>Sordariomycetidae</taxon>
        <taxon>Sordariales</taxon>
        <taxon>Podosporaceae</taxon>
        <taxon>Podospora</taxon>
    </lineage>
</organism>
<proteinExistence type="predicted"/>
<name>A0AAN7BL86_9PEZI</name>
<dbReference type="Proteomes" id="UP001301958">
    <property type="component" value="Unassembled WGS sequence"/>
</dbReference>
<comment type="caution">
    <text evidence="2">The sequence shown here is derived from an EMBL/GenBank/DDBJ whole genome shotgun (WGS) entry which is preliminary data.</text>
</comment>
<reference evidence="2" key="1">
    <citation type="journal article" date="2023" name="Mol. Phylogenet. Evol.">
        <title>Genome-scale phylogeny and comparative genomics of the fungal order Sordariales.</title>
        <authorList>
            <person name="Hensen N."/>
            <person name="Bonometti L."/>
            <person name="Westerberg I."/>
            <person name="Brannstrom I.O."/>
            <person name="Guillou S."/>
            <person name="Cros-Aarteil S."/>
            <person name="Calhoun S."/>
            <person name="Haridas S."/>
            <person name="Kuo A."/>
            <person name="Mondo S."/>
            <person name="Pangilinan J."/>
            <person name="Riley R."/>
            <person name="LaButti K."/>
            <person name="Andreopoulos B."/>
            <person name="Lipzen A."/>
            <person name="Chen C."/>
            <person name="Yan M."/>
            <person name="Daum C."/>
            <person name="Ng V."/>
            <person name="Clum A."/>
            <person name="Steindorff A."/>
            <person name="Ohm R.A."/>
            <person name="Martin F."/>
            <person name="Silar P."/>
            <person name="Natvig D.O."/>
            <person name="Lalanne C."/>
            <person name="Gautier V."/>
            <person name="Ament-Velasquez S.L."/>
            <person name="Kruys A."/>
            <person name="Hutchinson M.I."/>
            <person name="Powell A.J."/>
            <person name="Barry K."/>
            <person name="Miller A.N."/>
            <person name="Grigoriev I.V."/>
            <person name="Debuchy R."/>
            <person name="Gladieux P."/>
            <person name="Hiltunen Thoren M."/>
            <person name="Johannesson H."/>
        </authorList>
    </citation>
    <scope>NUCLEOTIDE SEQUENCE</scope>
    <source>
        <strain evidence="2">CBS 990.96</strain>
    </source>
</reference>
<evidence type="ECO:0000313" key="2">
    <source>
        <dbReference type="EMBL" id="KAK4225263.1"/>
    </source>
</evidence>
<sequence>MSSTKGPHDITTPGTPATAESSAKKQKVGAATTPIPASIMGVEHIAQALPAEDSRHVLANLLSDKEAKWLVAQIGVALPAKKFRRATQYLSMRYDQLHASKSNQVVADASQPPSVRSASQAPQYANTQSQPIANQSQPSRAFISNDTLEMELKTQARIFHKFGIFKGVTLAYEVFMESKKGASTTLEALPVALPSDSESDDNQVVEGEGEDGETGESEIAKTL</sequence>
<protein>
    <submittedName>
        <fullName evidence="2">Uncharacterized protein</fullName>
    </submittedName>
</protein>
<feature type="compositionally biased region" description="Acidic residues" evidence="1">
    <location>
        <begin position="197"/>
        <end position="216"/>
    </location>
</feature>
<accession>A0AAN7BL86</accession>
<evidence type="ECO:0000313" key="3">
    <source>
        <dbReference type="Proteomes" id="UP001301958"/>
    </source>
</evidence>
<reference evidence="2" key="2">
    <citation type="submission" date="2023-05" db="EMBL/GenBank/DDBJ databases">
        <authorList>
            <consortium name="Lawrence Berkeley National Laboratory"/>
            <person name="Steindorff A."/>
            <person name="Hensen N."/>
            <person name="Bonometti L."/>
            <person name="Westerberg I."/>
            <person name="Brannstrom I.O."/>
            <person name="Guillou S."/>
            <person name="Cros-Aarteil S."/>
            <person name="Calhoun S."/>
            <person name="Haridas S."/>
            <person name="Kuo A."/>
            <person name="Mondo S."/>
            <person name="Pangilinan J."/>
            <person name="Riley R."/>
            <person name="Labutti K."/>
            <person name="Andreopoulos B."/>
            <person name="Lipzen A."/>
            <person name="Chen C."/>
            <person name="Yanf M."/>
            <person name="Daum C."/>
            <person name="Ng V."/>
            <person name="Clum A."/>
            <person name="Ohm R."/>
            <person name="Martin F."/>
            <person name="Silar P."/>
            <person name="Natvig D."/>
            <person name="Lalanne C."/>
            <person name="Gautier V."/>
            <person name="Ament-Velasquez S.L."/>
            <person name="Kruys A."/>
            <person name="Hutchinson M.I."/>
            <person name="Powell A.J."/>
            <person name="Barry K."/>
            <person name="Miller A.N."/>
            <person name="Grigoriev I.V."/>
            <person name="Debuchy R."/>
            <person name="Gladieux P."/>
            <person name="Thoren M.H."/>
            <person name="Johannesson H."/>
        </authorList>
    </citation>
    <scope>NUCLEOTIDE SEQUENCE</scope>
    <source>
        <strain evidence="2">CBS 990.96</strain>
    </source>
</reference>
<feature type="region of interest" description="Disordered" evidence="1">
    <location>
        <begin position="192"/>
        <end position="223"/>
    </location>
</feature>
<feature type="region of interest" description="Disordered" evidence="1">
    <location>
        <begin position="1"/>
        <end position="31"/>
    </location>
</feature>
<feature type="compositionally biased region" description="Polar residues" evidence="1">
    <location>
        <begin position="12"/>
        <end position="21"/>
    </location>
</feature>